<sequence>MKIFYIYHSGFAVETENYRLVFDYYMEPKRNSGDFKVENFVISDKHVIVFSSHGHGDHFNKEILKWKEKNPNINYILSDDIEAEIKKYFVKEGDILSIAEAEIKVFGSTDLGTSYLVKCDGKIFFHSGDLNWWAWSDDTPEEEKEMRDLYMKKMEKIVENVEKVDYLFYPVDPRLEKNSFLGIEDFIKRIEVKNIIPMHMWDNYSIAENLEKRVDINVIKFKKNCEKIFEI</sequence>
<dbReference type="RefSeq" id="WP_115268510.1">
    <property type="nucleotide sequence ID" value="NZ_UGGU01000003.1"/>
</dbReference>
<keyword evidence="2" id="KW-1185">Reference proteome</keyword>
<evidence type="ECO:0000313" key="2">
    <source>
        <dbReference type="Proteomes" id="UP000255328"/>
    </source>
</evidence>
<dbReference type="PANTHER" id="PTHR42967:SF1">
    <property type="entry name" value="MBL FOLD METALLO-HYDROLASE"/>
    <property type="match status" value="1"/>
</dbReference>
<dbReference type="GO" id="GO:0016787">
    <property type="term" value="F:hydrolase activity"/>
    <property type="evidence" value="ECO:0007669"/>
    <property type="project" value="UniProtKB-KW"/>
</dbReference>
<dbReference type="Gene3D" id="3.60.15.10">
    <property type="entry name" value="Ribonuclease Z/Hydroxyacylglutathione hydrolase-like"/>
    <property type="match status" value="1"/>
</dbReference>
<organism evidence="1 2">
    <name type="scientific">Fusobacterium necrogenes</name>
    <dbReference type="NCBI Taxonomy" id="858"/>
    <lineage>
        <taxon>Bacteria</taxon>
        <taxon>Fusobacteriati</taxon>
        <taxon>Fusobacteriota</taxon>
        <taxon>Fusobacteriia</taxon>
        <taxon>Fusobacteriales</taxon>
        <taxon>Fusobacteriaceae</taxon>
        <taxon>Fusobacterium</taxon>
    </lineage>
</organism>
<proteinExistence type="predicted"/>
<accession>A0A377GUX3</accession>
<dbReference type="SUPFAM" id="SSF56281">
    <property type="entry name" value="Metallo-hydrolase/oxidoreductase"/>
    <property type="match status" value="1"/>
</dbReference>
<gene>
    <name evidence="1" type="ORF">NCTC10723_00215</name>
</gene>
<dbReference type="AlphaFoldDB" id="A0A377GUX3"/>
<keyword evidence="1" id="KW-0378">Hydrolase</keyword>
<reference evidence="1 2" key="1">
    <citation type="submission" date="2018-06" db="EMBL/GenBank/DDBJ databases">
        <authorList>
            <consortium name="Pathogen Informatics"/>
            <person name="Doyle S."/>
        </authorList>
    </citation>
    <scope>NUCLEOTIDE SEQUENCE [LARGE SCALE GENOMIC DNA]</scope>
    <source>
        <strain evidence="1 2">NCTC10723</strain>
    </source>
</reference>
<name>A0A377GUX3_9FUSO</name>
<evidence type="ECO:0000313" key="1">
    <source>
        <dbReference type="EMBL" id="STO30785.1"/>
    </source>
</evidence>
<dbReference type="EMBL" id="UGGU01000003">
    <property type="protein sequence ID" value="STO30785.1"/>
    <property type="molecule type" value="Genomic_DNA"/>
</dbReference>
<dbReference type="Pfam" id="PF13483">
    <property type="entry name" value="Lactamase_B_3"/>
    <property type="match status" value="1"/>
</dbReference>
<dbReference type="OrthoDB" id="36975at2"/>
<protein>
    <submittedName>
        <fullName evidence="1">Metal-dependent hydrolase</fullName>
    </submittedName>
</protein>
<dbReference type="InterPro" id="IPR036866">
    <property type="entry name" value="RibonucZ/Hydroxyglut_hydro"/>
</dbReference>
<dbReference type="Proteomes" id="UP000255328">
    <property type="component" value="Unassembled WGS sequence"/>
</dbReference>
<dbReference type="PANTHER" id="PTHR42967">
    <property type="entry name" value="METAL DEPENDENT HYDROLASE"/>
    <property type="match status" value="1"/>
</dbReference>